<keyword evidence="2" id="KW-0808">Transferase</keyword>
<feature type="region of interest" description="Disordered" evidence="6">
    <location>
        <begin position="32"/>
        <end position="68"/>
    </location>
</feature>
<gene>
    <name evidence="8" type="ORF">HAX54_049562</name>
</gene>
<keyword evidence="9" id="KW-1185">Reference proteome</keyword>
<accession>A0ABS8WPF4</accession>
<dbReference type="SUPFAM" id="SSF56112">
    <property type="entry name" value="Protein kinase-like (PK-like)"/>
    <property type="match status" value="1"/>
</dbReference>
<comment type="caution">
    <text evidence="8">The sequence shown here is derived from an EMBL/GenBank/DDBJ whole genome shotgun (WGS) entry which is preliminary data.</text>
</comment>
<evidence type="ECO:0000256" key="2">
    <source>
        <dbReference type="ARBA" id="ARBA00022679"/>
    </source>
</evidence>
<dbReference type="InterPro" id="IPR011009">
    <property type="entry name" value="Kinase-like_dom_sf"/>
</dbReference>
<dbReference type="Gene3D" id="3.30.200.20">
    <property type="entry name" value="Phosphorylase Kinase, domain 1"/>
    <property type="match status" value="1"/>
</dbReference>
<dbReference type="SMART" id="SM00220">
    <property type="entry name" value="S_TKc"/>
    <property type="match status" value="1"/>
</dbReference>
<evidence type="ECO:0000256" key="6">
    <source>
        <dbReference type="SAM" id="MobiDB-lite"/>
    </source>
</evidence>
<dbReference type="PANTHER" id="PTHR45646:SF14">
    <property type="entry name" value="SERINE_THREONINE-PROTEIN KINASE AFC2-LIKE ISOFORM X1"/>
    <property type="match status" value="1"/>
</dbReference>
<evidence type="ECO:0000256" key="5">
    <source>
        <dbReference type="ARBA" id="ARBA00022840"/>
    </source>
</evidence>
<dbReference type="PANTHER" id="PTHR45646">
    <property type="entry name" value="SERINE/THREONINE-PROTEIN KINASE DOA-RELATED"/>
    <property type="match status" value="1"/>
</dbReference>
<evidence type="ECO:0000259" key="7">
    <source>
        <dbReference type="SMART" id="SM00220"/>
    </source>
</evidence>
<keyword evidence="1" id="KW-0723">Serine/threonine-protein kinase</keyword>
<sequence length="509" mass="58426">MGEFRWKIEVEYSDSLKSVETVLDSSIFHPTVTHRSHSQSPASVTDRRPKKRPRLDWDPSHTPKAQSGIYYGQEVGNSSSYVHSRLLPDDNLYVKGLAQKALPLRREMMTKMDITCLSFGENLTTIKFSKRLVKVPLGGSRCVQLRNWFDYRNHISLVFEKLGPSLFDFLRKNSYRAFPVDLVREIGRQLLECVASREYTVSADYIKVPDYKGTPWSHRDRSFYKRLPKSSAIKVIDFGSTAYERPDHNYIVSTRHYRAPEVILGGFRVFFPSQVTTLFFYFTGIYVCFRPWMELPVIYGAAASWVKLVPDTHEFGAPGHDGKSIGSITITNSYAERYVRRGRLDWPEGATSRESIKSVMKLPRLQNLGDAAHVDHSAGDLIDLCKEVALGYHQVNILKPRLRGSLSRKGRCNWKPVGVHHDKDQEWRNGNPIPPFLVWICEVCKYSKTVTKEVLCQDRLCLECGTVMSNLISWAKYKIDDEDASQPHYHNQKSAQNPLLAMQVAWFYA</sequence>
<dbReference type="Gene3D" id="1.10.510.10">
    <property type="entry name" value="Transferase(Phosphotransferase) domain 1"/>
    <property type="match status" value="2"/>
</dbReference>
<reference evidence="8 9" key="1">
    <citation type="journal article" date="2021" name="BMC Genomics">
        <title>Datura genome reveals duplications of psychoactive alkaloid biosynthetic genes and high mutation rate following tissue culture.</title>
        <authorList>
            <person name="Rajewski A."/>
            <person name="Carter-House D."/>
            <person name="Stajich J."/>
            <person name="Litt A."/>
        </authorList>
    </citation>
    <scope>NUCLEOTIDE SEQUENCE [LARGE SCALE GENOMIC DNA]</scope>
    <source>
        <strain evidence="8">AR-01</strain>
    </source>
</reference>
<feature type="domain" description="Protein kinase" evidence="7">
    <location>
        <begin position="69"/>
        <end position="365"/>
    </location>
</feature>
<evidence type="ECO:0000256" key="4">
    <source>
        <dbReference type="ARBA" id="ARBA00022777"/>
    </source>
</evidence>
<keyword evidence="4" id="KW-0418">Kinase</keyword>
<proteinExistence type="predicted"/>
<name>A0ABS8WPF4_DATST</name>
<evidence type="ECO:0000313" key="9">
    <source>
        <dbReference type="Proteomes" id="UP000823775"/>
    </source>
</evidence>
<evidence type="ECO:0000256" key="3">
    <source>
        <dbReference type="ARBA" id="ARBA00022741"/>
    </source>
</evidence>
<evidence type="ECO:0000256" key="1">
    <source>
        <dbReference type="ARBA" id="ARBA00022527"/>
    </source>
</evidence>
<protein>
    <recommendedName>
        <fullName evidence="7">Protein kinase domain-containing protein</fullName>
    </recommendedName>
</protein>
<keyword evidence="5" id="KW-0067">ATP-binding</keyword>
<dbReference type="EMBL" id="JACEIK010008422">
    <property type="protein sequence ID" value="MCE3051350.1"/>
    <property type="molecule type" value="Genomic_DNA"/>
</dbReference>
<keyword evidence="3" id="KW-0547">Nucleotide-binding</keyword>
<organism evidence="8 9">
    <name type="scientific">Datura stramonium</name>
    <name type="common">Jimsonweed</name>
    <name type="synonym">Common thornapple</name>
    <dbReference type="NCBI Taxonomy" id="4076"/>
    <lineage>
        <taxon>Eukaryota</taxon>
        <taxon>Viridiplantae</taxon>
        <taxon>Streptophyta</taxon>
        <taxon>Embryophyta</taxon>
        <taxon>Tracheophyta</taxon>
        <taxon>Spermatophyta</taxon>
        <taxon>Magnoliopsida</taxon>
        <taxon>eudicotyledons</taxon>
        <taxon>Gunneridae</taxon>
        <taxon>Pentapetalae</taxon>
        <taxon>asterids</taxon>
        <taxon>lamiids</taxon>
        <taxon>Solanales</taxon>
        <taxon>Solanaceae</taxon>
        <taxon>Solanoideae</taxon>
        <taxon>Datureae</taxon>
        <taxon>Datura</taxon>
    </lineage>
</organism>
<dbReference type="Proteomes" id="UP000823775">
    <property type="component" value="Unassembled WGS sequence"/>
</dbReference>
<evidence type="ECO:0000313" key="8">
    <source>
        <dbReference type="EMBL" id="MCE3051350.1"/>
    </source>
</evidence>
<dbReference type="InterPro" id="IPR000719">
    <property type="entry name" value="Prot_kinase_dom"/>
</dbReference>
<dbReference type="InterPro" id="IPR051175">
    <property type="entry name" value="CLK_kinases"/>
</dbReference>